<proteinExistence type="predicted"/>
<keyword evidence="2" id="KW-1185">Reference proteome</keyword>
<sequence length="104" mass="11456">MLYDVLRAIKNGVQLDQIGVKLKTIKKTTTGDVLLEVKGGKEKAEILKQTIQESNQDEQITIRNNNDILHISDIDGDIDKRGLTKGLSESVRGLERGGNQGLIT</sequence>
<accession>A0AAW1L0D5</accession>
<dbReference type="AlphaFoldDB" id="A0AAW1L0D5"/>
<dbReference type="Proteomes" id="UP001458880">
    <property type="component" value="Unassembled WGS sequence"/>
</dbReference>
<evidence type="ECO:0000313" key="1">
    <source>
        <dbReference type="EMBL" id="KAK9728135.1"/>
    </source>
</evidence>
<evidence type="ECO:0000313" key="2">
    <source>
        <dbReference type="Proteomes" id="UP001458880"/>
    </source>
</evidence>
<organism evidence="1 2">
    <name type="scientific">Popillia japonica</name>
    <name type="common">Japanese beetle</name>
    <dbReference type="NCBI Taxonomy" id="7064"/>
    <lineage>
        <taxon>Eukaryota</taxon>
        <taxon>Metazoa</taxon>
        <taxon>Ecdysozoa</taxon>
        <taxon>Arthropoda</taxon>
        <taxon>Hexapoda</taxon>
        <taxon>Insecta</taxon>
        <taxon>Pterygota</taxon>
        <taxon>Neoptera</taxon>
        <taxon>Endopterygota</taxon>
        <taxon>Coleoptera</taxon>
        <taxon>Polyphaga</taxon>
        <taxon>Scarabaeiformia</taxon>
        <taxon>Scarabaeidae</taxon>
        <taxon>Rutelinae</taxon>
        <taxon>Popillia</taxon>
    </lineage>
</organism>
<protein>
    <submittedName>
        <fullName evidence="1">Uncharacterized protein</fullName>
    </submittedName>
</protein>
<name>A0AAW1L0D5_POPJA</name>
<reference evidence="1 2" key="1">
    <citation type="journal article" date="2024" name="BMC Genomics">
        <title>De novo assembly and annotation of Popillia japonica's genome with initial clues to its potential as an invasive pest.</title>
        <authorList>
            <person name="Cucini C."/>
            <person name="Boschi S."/>
            <person name="Funari R."/>
            <person name="Cardaioli E."/>
            <person name="Iannotti N."/>
            <person name="Marturano G."/>
            <person name="Paoli F."/>
            <person name="Bruttini M."/>
            <person name="Carapelli A."/>
            <person name="Frati F."/>
            <person name="Nardi F."/>
        </authorList>
    </citation>
    <scope>NUCLEOTIDE SEQUENCE [LARGE SCALE GENOMIC DNA]</scope>
    <source>
        <strain evidence="1">DMR45628</strain>
    </source>
</reference>
<gene>
    <name evidence="1" type="ORF">QE152_g18136</name>
</gene>
<dbReference type="EMBL" id="JASPKY010000172">
    <property type="protein sequence ID" value="KAK9728135.1"/>
    <property type="molecule type" value="Genomic_DNA"/>
</dbReference>
<comment type="caution">
    <text evidence="1">The sequence shown here is derived from an EMBL/GenBank/DDBJ whole genome shotgun (WGS) entry which is preliminary data.</text>
</comment>